<dbReference type="KEGG" id="cgo:Corgl_0573"/>
<evidence type="ECO:0000256" key="2">
    <source>
        <dbReference type="ARBA" id="ARBA00022448"/>
    </source>
</evidence>
<dbReference type="STRING" id="700015.Corgl_0573"/>
<dbReference type="Pfam" id="PF03547">
    <property type="entry name" value="Mem_trans"/>
    <property type="match status" value="1"/>
</dbReference>
<dbReference type="OrthoDB" id="9798064at2"/>
<comment type="subcellular location">
    <subcellularLocation>
        <location evidence="1">Membrane</location>
        <topology evidence="1">Multi-pass membrane protein</topology>
    </subcellularLocation>
</comment>
<proteinExistence type="predicted"/>
<feature type="transmembrane region" description="Helical" evidence="7">
    <location>
        <begin position="173"/>
        <end position="194"/>
    </location>
</feature>
<evidence type="ECO:0000313" key="8">
    <source>
        <dbReference type="EMBL" id="AEB06687.1"/>
    </source>
</evidence>
<organism evidence="8 9">
    <name type="scientific">Coriobacterium glomerans (strain ATCC 49209 / DSM 20642 / JCM 10262 / PW2)</name>
    <dbReference type="NCBI Taxonomy" id="700015"/>
    <lineage>
        <taxon>Bacteria</taxon>
        <taxon>Bacillati</taxon>
        <taxon>Actinomycetota</taxon>
        <taxon>Coriobacteriia</taxon>
        <taxon>Coriobacteriales</taxon>
        <taxon>Coriobacteriaceae</taxon>
        <taxon>Coriobacterium</taxon>
    </lineage>
</organism>
<reference evidence="9" key="1">
    <citation type="journal article" date="2013" name="Stand. Genomic Sci.">
        <title>Complete genome sequence of Coriobacterium glomerans type strain (PW2(T)) from the midgut of Pyrrhocoris apterus L. (red soldier bug).</title>
        <authorList>
            <person name="Stackebrandt E."/>
            <person name="Zeytun A."/>
            <person name="Lapidus A."/>
            <person name="Nolan M."/>
            <person name="Lucas S."/>
            <person name="Hammon N."/>
            <person name="Deshpande S."/>
            <person name="Cheng J.F."/>
            <person name="Tapia R."/>
            <person name="Goodwin L.A."/>
            <person name="Pitluck S."/>
            <person name="Liolios K."/>
            <person name="Pagani I."/>
            <person name="Ivanova N."/>
            <person name="Mavromatis K."/>
            <person name="Mikhailova N."/>
            <person name="Huntemann M."/>
            <person name="Pati A."/>
            <person name="Chen A."/>
            <person name="Palaniappan K."/>
            <person name="Chang Y.J."/>
            <person name="Land M."/>
            <person name="Hauser L."/>
            <person name="Rohde M."/>
            <person name="Pukall R."/>
            <person name="Goker M."/>
            <person name="Detter J.C."/>
            <person name="Woyke T."/>
            <person name="Bristow J."/>
            <person name="Eisen J.A."/>
            <person name="Markowitz V."/>
            <person name="Hugenholtz P."/>
            <person name="Kyrpides N.C."/>
            <person name="Klenk H.P."/>
        </authorList>
    </citation>
    <scope>NUCLEOTIDE SEQUENCE</scope>
    <source>
        <strain evidence="9">ATCC 49209 / DSM 20642 / JCM 10262 / PW2</strain>
    </source>
</reference>
<keyword evidence="6 7" id="KW-0472">Membrane</keyword>
<feature type="transmembrane region" description="Helical" evidence="7">
    <location>
        <begin position="6"/>
        <end position="25"/>
    </location>
</feature>
<evidence type="ECO:0000256" key="5">
    <source>
        <dbReference type="ARBA" id="ARBA00022989"/>
    </source>
</evidence>
<evidence type="ECO:0000256" key="7">
    <source>
        <dbReference type="SAM" id="Phobius"/>
    </source>
</evidence>
<dbReference type="InterPro" id="IPR004776">
    <property type="entry name" value="Mem_transp_PIN-like"/>
</dbReference>
<feature type="transmembrane region" description="Helical" evidence="7">
    <location>
        <begin position="132"/>
        <end position="152"/>
    </location>
</feature>
<accession>F2NBF1</accession>
<protein>
    <submittedName>
        <fullName evidence="8">Auxin Efflux Carrier</fullName>
    </submittedName>
</protein>
<dbReference type="GO" id="GO:0055085">
    <property type="term" value="P:transmembrane transport"/>
    <property type="evidence" value="ECO:0007669"/>
    <property type="project" value="InterPro"/>
</dbReference>
<dbReference type="EMBL" id="CP002628">
    <property type="protein sequence ID" value="AEB06687.1"/>
    <property type="molecule type" value="Genomic_DNA"/>
</dbReference>
<dbReference type="PANTHER" id="PTHR36838">
    <property type="entry name" value="AUXIN EFFLUX CARRIER FAMILY PROTEIN"/>
    <property type="match status" value="1"/>
</dbReference>
<keyword evidence="2" id="KW-0813">Transport</keyword>
<gene>
    <name evidence="8" type="ordered locus">Corgl_0573</name>
</gene>
<dbReference type="PANTHER" id="PTHR36838:SF1">
    <property type="entry name" value="SLR1864 PROTEIN"/>
    <property type="match status" value="1"/>
</dbReference>
<evidence type="ECO:0000256" key="6">
    <source>
        <dbReference type="ARBA" id="ARBA00023136"/>
    </source>
</evidence>
<dbReference type="GO" id="GO:0016020">
    <property type="term" value="C:membrane"/>
    <property type="evidence" value="ECO:0007669"/>
    <property type="project" value="UniProtKB-SubCell"/>
</dbReference>
<dbReference type="HOGENOM" id="CLU_056175_1_2_11"/>
<dbReference type="RefSeq" id="WP_013708430.1">
    <property type="nucleotide sequence ID" value="NC_015389.1"/>
</dbReference>
<evidence type="ECO:0000256" key="1">
    <source>
        <dbReference type="ARBA" id="ARBA00004141"/>
    </source>
</evidence>
<feature type="transmembrane region" description="Helical" evidence="7">
    <location>
        <begin position="101"/>
        <end position="120"/>
    </location>
</feature>
<dbReference type="Proteomes" id="UP000006851">
    <property type="component" value="Chromosome"/>
</dbReference>
<dbReference type="eggNOG" id="COG0679">
    <property type="taxonomic scope" value="Bacteria"/>
</dbReference>
<keyword evidence="3" id="KW-1003">Cell membrane</keyword>
<evidence type="ECO:0000313" key="9">
    <source>
        <dbReference type="Proteomes" id="UP000006851"/>
    </source>
</evidence>
<evidence type="ECO:0000256" key="3">
    <source>
        <dbReference type="ARBA" id="ARBA00022475"/>
    </source>
</evidence>
<name>F2NBF1_CORGP</name>
<feature type="transmembrane region" description="Helical" evidence="7">
    <location>
        <begin position="237"/>
        <end position="262"/>
    </location>
</feature>
<keyword evidence="4 7" id="KW-0812">Transmembrane</keyword>
<keyword evidence="5 7" id="KW-1133">Transmembrane helix</keyword>
<feature type="transmembrane region" description="Helical" evidence="7">
    <location>
        <begin position="274"/>
        <end position="293"/>
    </location>
</feature>
<keyword evidence="9" id="KW-1185">Reference proteome</keyword>
<evidence type="ECO:0000256" key="4">
    <source>
        <dbReference type="ARBA" id="ARBA00022692"/>
    </source>
</evidence>
<feature type="transmembrane region" description="Helical" evidence="7">
    <location>
        <begin position="67"/>
        <end position="89"/>
    </location>
</feature>
<feature type="transmembrane region" description="Helical" evidence="7">
    <location>
        <begin position="299"/>
        <end position="321"/>
    </location>
</feature>
<dbReference type="AlphaFoldDB" id="F2NBF1"/>
<sequence length="324" mass="35605">MSVFLTSVQSVLAIVLMISVGYFGKSKGWFNKQFSEALCKLIMQIALPASIFMAMQKYFHPEQLATLSAGVIFTAASIFIGYVLAFIAVHAFRVRPGRRGLMMTAINGANTVFIGMPLNIALFGEESLPYLLTYYIVNTIVIWTVGVWVTAADDPTLEHGSKAKFDWHHLIPTPLWGFIVALPFIYIPGLQAAFMKLTFATTALGDIGELVTPLSLMYIGIMLKDFGILKMEFDFNVIWTLLGRFVISPVVMALVILVGLNAGIRIDSVFQQTLIVQAATPALAVLPIIATMYHCDVKFATNIVVSTSVLFVIVVPVIMVLQNL</sequence>